<dbReference type="SMART" id="SM00455">
    <property type="entry name" value="RBD"/>
    <property type="match status" value="2"/>
</dbReference>
<feature type="compositionally biased region" description="Basic residues" evidence="5">
    <location>
        <begin position="276"/>
        <end position="288"/>
    </location>
</feature>
<feature type="compositionally biased region" description="Low complexity" evidence="5">
    <location>
        <begin position="297"/>
        <end position="312"/>
    </location>
</feature>
<evidence type="ECO:0000256" key="1">
    <source>
        <dbReference type="ARBA" id="ARBA00004496"/>
    </source>
</evidence>
<feature type="compositionally biased region" description="Low complexity" evidence="5">
    <location>
        <begin position="639"/>
        <end position="648"/>
    </location>
</feature>
<evidence type="ECO:0000256" key="3">
    <source>
        <dbReference type="ARBA" id="ARBA00022490"/>
    </source>
</evidence>
<dbReference type="InterPro" id="IPR046995">
    <property type="entry name" value="RGS10/12/14-like"/>
</dbReference>
<dbReference type="InterPro" id="IPR003109">
    <property type="entry name" value="GoLoco_motif"/>
</dbReference>
<proteinExistence type="predicted"/>
<dbReference type="GO" id="GO:0005737">
    <property type="term" value="C:cytoplasm"/>
    <property type="evidence" value="ECO:0007669"/>
    <property type="project" value="UniProtKB-SubCell"/>
</dbReference>
<evidence type="ECO:0008006" key="10">
    <source>
        <dbReference type="Google" id="ProtNLM"/>
    </source>
</evidence>
<dbReference type="PROSITE" id="PS50877">
    <property type="entry name" value="GOLOCO"/>
    <property type="match status" value="1"/>
</dbReference>
<dbReference type="InterPro" id="IPR036305">
    <property type="entry name" value="RGS_sf"/>
</dbReference>
<dbReference type="PROSITE" id="PS50132">
    <property type="entry name" value="RGS"/>
    <property type="match status" value="1"/>
</dbReference>
<dbReference type="InterPro" id="IPR016137">
    <property type="entry name" value="RGS"/>
</dbReference>
<feature type="region of interest" description="Disordered" evidence="5">
    <location>
        <begin position="505"/>
        <end position="531"/>
    </location>
</feature>
<feature type="region of interest" description="Disordered" evidence="5">
    <location>
        <begin position="783"/>
        <end position="863"/>
    </location>
</feature>
<dbReference type="OrthoDB" id="196547at2759"/>
<feature type="compositionally biased region" description="Polar residues" evidence="5">
    <location>
        <begin position="725"/>
        <end position="751"/>
    </location>
</feature>
<dbReference type="CDD" id="cd17067">
    <property type="entry name" value="RBD2_RGS12_like"/>
    <property type="match status" value="1"/>
</dbReference>
<comment type="subcellular location">
    <subcellularLocation>
        <location evidence="1">Cytoplasm</location>
    </subcellularLocation>
</comment>
<dbReference type="PRINTS" id="PR01301">
    <property type="entry name" value="RGSPROTEIN"/>
</dbReference>
<dbReference type="GO" id="GO:0007165">
    <property type="term" value="P:signal transduction"/>
    <property type="evidence" value="ECO:0007669"/>
    <property type="project" value="InterPro"/>
</dbReference>
<dbReference type="InParanoid" id="A0A7R8V3X5"/>
<dbReference type="GO" id="GO:0005096">
    <property type="term" value="F:GTPase activator activity"/>
    <property type="evidence" value="ECO:0007669"/>
    <property type="project" value="UniProtKB-KW"/>
</dbReference>
<feature type="region of interest" description="Disordered" evidence="5">
    <location>
        <begin position="261"/>
        <end position="331"/>
    </location>
</feature>
<evidence type="ECO:0000256" key="2">
    <source>
        <dbReference type="ARBA" id="ARBA00022468"/>
    </source>
</evidence>
<dbReference type="InterPro" id="IPR044926">
    <property type="entry name" value="RGS_subdomain_2"/>
</dbReference>
<dbReference type="PANTHER" id="PTHR45945">
    <property type="entry name" value="REGULATOR OF G-PROTEIN SIGNALING LOCO"/>
    <property type="match status" value="1"/>
</dbReference>
<dbReference type="InterPro" id="IPR003116">
    <property type="entry name" value="RBD_dom"/>
</dbReference>
<dbReference type="Pfam" id="PF02196">
    <property type="entry name" value="RBD"/>
    <property type="match status" value="1"/>
</dbReference>
<keyword evidence="3" id="KW-0963">Cytoplasm</keyword>
<feature type="compositionally biased region" description="Low complexity" evidence="5">
    <location>
        <begin position="92"/>
        <end position="103"/>
    </location>
</feature>
<dbReference type="FunCoup" id="A0A7R8V3X5">
    <property type="interactions" value="802"/>
</dbReference>
<feature type="compositionally biased region" description="Low complexity" evidence="5">
    <location>
        <begin position="320"/>
        <end position="331"/>
    </location>
</feature>
<evidence type="ECO:0000259" key="6">
    <source>
        <dbReference type="PROSITE" id="PS50132"/>
    </source>
</evidence>
<feature type="compositionally biased region" description="Low complexity" evidence="5">
    <location>
        <begin position="505"/>
        <end position="516"/>
    </location>
</feature>
<dbReference type="GO" id="GO:0005634">
    <property type="term" value="C:nucleus"/>
    <property type="evidence" value="ECO:0007669"/>
    <property type="project" value="TreeGrafter"/>
</dbReference>
<feature type="domain" description="RGS" evidence="6">
    <location>
        <begin position="115"/>
        <end position="231"/>
    </location>
</feature>
<dbReference type="SMART" id="SM00390">
    <property type="entry name" value="GoLoco"/>
    <property type="match status" value="1"/>
</dbReference>
<dbReference type="SUPFAM" id="SSF48097">
    <property type="entry name" value="Regulator of G-protein signaling, RGS"/>
    <property type="match status" value="1"/>
</dbReference>
<dbReference type="CDD" id="cd01817">
    <property type="entry name" value="RBD1_RGS12_like"/>
    <property type="match status" value="1"/>
</dbReference>
<reference evidence="8 9" key="1">
    <citation type="submission" date="2020-11" db="EMBL/GenBank/DDBJ databases">
        <authorList>
            <person name="Wallbank WR R."/>
            <person name="Pardo Diaz C."/>
            <person name="Kozak K."/>
            <person name="Martin S."/>
            <person name="Jiggins C."/>
            <person name="Moest M."/>
            <person name="Warren A I."/>
            <person name="Generalovic N T."/>
            <person name="Byers J.R.P. K."/>
            <person name="Montejo-Kovacevich G."/>
            <person name="Yen C E."/>
        </authorList>
    </citation>
    <scope>NUCLEOTIDE SEQUENCE [LARGE SCALE GENOMIC DNA]</scope>
</reference>
<dbReference type="PANTHER" id="PTHR45945:SF3">
    <property type="entry name" value="REGULATOR OF G-PROTEIN SIGNALING LOCO"/>
    <property type="match status" value="1"/>
</dbReference>
<dbReference type="Gene3D" id="1.10.167.10">
    <property type="entry name" value="Regulator of G-protein Signalling 4, domain 2"/>
    <property type="match status" value="1"/>
</dbReference>
<accession>A0A7R8V3X5</accession>
<feature type="region of interest" description="Disordered" evidence="5">
    <location>
        <begin position="570"/>
        <end position="654"/>
    </location>
</feature>
<organism evidence="8 9">
    <name type="scientific">Hermetia illucens</name>
    <name type="common">Black soldier fly</name>
    <dbReference type="NCBI Taxonomy" id="343691"/>
    <lineage>
        <taxon>Eukaryota</taxon>
        <taxon>Metazoa</taxon>
        <taxon>Ecdysozoa</taxon>
        <taxon>Arthropoda</taxon>
        <taxon>Hexapoda</taxon>
        <taxon>Insecta</taxon>
        <taxon>Pterygota</taxon>
        <taxon>Neoptera</taxon>
        <taxon>Endopterygota</taxon>
        <taxon>Diptera</taxon>
        <taxon>Brachycera</taxon>
        <taxon>Stratiomyomorpha</taxon>
        <taxon>Stratiomyidae</taxon>
        <taxon>Hermetiinae</taxon>
        <taxon>Hermetia</taxon>
    </lineage>
</organism>
<feature type="compositionally biased region" description="Polar residues" evidence="5">
    <location>
        <begin position="809"/>
        <end position="822"/>
    </location>
</feature>
<dbReference type="FunFam" id="1.10.167.10:FF:000001">
    <property type="entry name" value="Putative regulator of g-protein signaling 12"/>
    <property type="match status" value="1"/>
</dbReference>
<dbReference type="GO" id="GO:0008277">
    <property type="term" value="P:regulation of G protein-coupled receptor signaling pathway"/>
    <property type="evidence" value="ECO:0007669"/>
    <property type="project" value="TreeGrafter"/>
</dbReference>
<sequence length="899" mass="99964">MLVTSGSDLNTVMGFIKEDEVFISETSRAFPSTGTSPFRRWGQSSFRSARVPETRNSLARRPSSLAASENDVYTKSIDDYNHDLDSNRSQSEEIAQSSSQQNSHEGHGVVMWGQSFEKLLEDPAGLHTFAEFLKKEFSAENIYFWTACERYRQIASNEERAALAMDIFVKHLGNGALEPVNVDSQARNIAEENLKAADRNLFTPAQKQIFNLMKFDSYQRFIRSDLYKKCIEAEAKNQPLPYPAEQLDEVLITNLANMPGHTKLKKSASNAEDRRRKSILPWHRKARCKSRDRADSESQSNTKTPSSSKSSSGNTLKPHSTNSTSDIHSSRSSLSSFDAATAFAGGSDDLKTSLCRVILCNGATTIVQTRPNETIRQLVERLLEKRGIQYKFFDVLISGGIGKPLELDQPSTELAGKEVEIEQRVAFKLDLPDPKVISVKSKPKKALGDVLKPILQKYNYRIEEVQVLIRETHEPLTMDLPVTVADGLRLQVVLLNLEGWQQNHTQQLHQQQQSQQKRPSQVPTYQNSSNLQLPRVLPYPAKIIRPANQQVTLDEITNKVFNELLQGKAKAHAGQQQQPTSKVFDQNSEKSDDCASESSSIFDKIRRRESSSAGIKMARPKKIILPNKTSTAGSEDGLSTSTQTTTSSDPNATGIKKPLIAKWKTGVKLQVTGHRTEKHEEFLEGLKRAQRARLEDQRGTEINSELPDFLKNKENLNAINKLRKTNQLPNDSSTPQKQTEPVPSARSSLDSSVLPPLGDRPQPAPRYSITKSNTCASIFPTKSIDLNGNARSDAMNTSMTSSNGNNISPTRSSTSNDSNIDYESTESKAPPPPLPPKPKILPMKPSNWGQSPQSANSSPSKIQVIDNSVSAAARRHLNLDHQHSNSHNVYLDQPTSSFV</sequence>
<dbReference type="SMART" id="SM00315">
    <property type="entry name" value="RGS"/>
    <property type="match status" value="1"/>
</dbReference>
<feature type="domain" description="RBD" evidence="7">
    <location>
        <begin position="425"/>
        <end position="495"/>
    </location>
</feature>
<dbReference type="EMBL" id="LR899014">
    <property type="protein sequence ID" value="CAD7092024.1"/>
    <property type="molecule type" value="Genomic_DNA"/>
</dbReference>
<dbReference type="InterPro" id="IPR024066">
    <property type="entry name" value="RGS_subdom1/3"/>
</dbReference>
<dbReference type="PROSITE" id="PS50898">
    <property type="entry name" value="RBD"/>
    <property type="match status" value="2"/>
</dbReference>
<dbReference type="GO" id="GO:0005886">
    <property type="term" value="C:plasma membrane"/>
    <property type="evidence" value="ECO:0007669"/>
    <property type="project" value="TreeGrafter"/>
</dbReference>
<feature type="compositionally biased region" description="Polar residues" evidence="5">
    <location>
        <begin position="517"/>
        <end position="531"/>
    </location>
</feature>
<gene>
    <name evidence="8" type="ORF">HERILL_LOCUS14415</name>
</gene>
<keyword evidence="4" id="KW-0677">Repeat</keyword>
<dbReference type="AlphaFoldDB" id="A0A7R8V3X5"/>
<feature type="compositionally biased region" description="Pro residues" evidence="5">
    <location>
        <begin position="829"/>
        <end position="839"/>
    </location>
</feature>
<keyword evidence="9" id="KW-1185">Reference proteome</keyword>
<dbReference type="Gene3D" id="1.10.196.10">
    <property type="match status" value="1"/>
</dbReference>
<feature type="compositionally biased region" description="Polar residues" evidence="5">
    <location>
        <begin position="847"/>
        <end position="863"/>
    </location>
</feature>
<protein>
    <recommendedName>
        <fullName evidence="10">Regulator of G-protein signaling loco</fullName>
    </recommendedName>
</protein>
<feature type="domain" description="RBD" evidence="7">
    <location>
        <begin position="353"/>
        <end position="424"/>
    </location>
</feature>
<dbReference type="Proteomes" id="UP000594454">
    <property type="component" value="Chromosome 6"/>
</dbReference>
<name>A0A7R8V3X5_HERIL</name>
<keyword evidence="2" id="KW-0343">GTPase activation</keyword>
<feature type="region of interest" description="Disordered" evidence="5">
    <location>
        <begin position="78"/>
        <end position="107"/>
    </location>
</feature>
<evidence type="ECO:0000256" key="4">
    <source>
        <dbReference type="ARBA" id="ARBA00022737"/>
    </source>
</evidence>
<evidence type="ECO:0000256" key="5">
    <source>
        <dbReference type="SAM" id="MobiDB-lite"/>
    </source>
</evidence>
<feature type="region of interest" description="Disordered" evidence="5">
    <location>
        <begin position="723"/>
        <end position="771"/>
    </location>
</feature>
<dbReference type="SUPFAM" id="SSF54236">
    <property type="entry name" value="Ubiquitin-like"/>
    <property type="match status" value="2"/>
</dbReference>
<evidence type="ECO:0000313" key="9">
    <source>
        <dbReference type="Proteomes" id="UP000594454"/>
    </source>
</evidence>
<dbReference type="InterPro" id="IPR029071">
    <property type="entry name" value="Ubiquitin-like_domsf"/>
</dbReference>
<dbReference type="Pfam" id="PF00615">
    <property type="entry name" value="RGS"/>
    <property type="match status" value="1"/>
</dbReference>
<evidence type="ECO:0000259" key="7">
    <source>
        <dbReference type="PROSITE" id="PS50898"/>
    </source>
</evidence>
<feature type="compositionally biased region" description="Low complexity" evidence="5">
    <location>
        <begin position="795"/>
        <end position="808"/>
    </location>
</feature>
<dbReference type="Gene3D" id="3.10.20.90">
    <property type="entry name" value="Phosphatidylinositol 3-kinase Catalytic Subunit, Chain A, domain 1"/>
    <property type="match status" value="2"/>
</dbReference>
<evidence type="ECO:0000313" key="8">
    <source>
        <dbReference type="EMBL" id="CAD7092024.1"/>
    </source>
</evidence>